<evidence type="ECO:0000313" key="7">
    <source>
        <dbReference type="Proteomes" id="UP000219327"/>
    </source>
</evidence>
<dbReference type="GO" id="GO:0046306">
    <property type="term" value="P:alkanesulfonate catabolic process"/>
    <property type="evidence" value="ECO:0007669"/>
    <property type="project" value="TreeGrafter"/>
</dbReference>
<protein>
    <recommendedName>
        <fullName evidence="5">Luciferase-like domain-containing protein</fullName>
    </recommendedName>
</protein>
<feature type="domain" description="Luciferase-like" evidence="5">
    <location>
        <begin position="12"/>
        <end position="251"/>
    </location>
</feature>
<dbReference type="InterPro" id="IPR036661">
    <property type="entry name" value="Luciferase-like_sf"/>
</dbReference>
<accession>A0A2A5WMH3</accession>
<dbReference type="Proteomes" id="UP000219327">
    <property type="component" value="Unassembled WGS sequence"/>
</dbReference>
<keyword evidence="4" id="KW-0503">Monooxygenase</keyword>
<keyword evidence="3" id="KW-0560">Oxidoreductase</keyword>
<dbReference type="PANTHER" id="PTHR42847:SF4">
    <property type="entry name" value="ALKANESULFONATE MONOOXYGENASE-RELATED"/>
    <property type="match status" value="1"/>
</dbReference>
<dbReference type="AlphaFoldDB" id="A0A2A5WMH3"/>
<dbReference type="Pfam" id="PF00296">
    <property type="entry name" value="Bac_luciferase"/>
    <property type="match status" value="1"/>
</dbReference>
<evidence type="ECO:0000256" key="1">
    <source>
        <dbReference type="ARBA" id="ARBA00022630"/>
    </source>
</evidence>
<name>A0A2A5WMH3_9GAMM</name>
<keyword evidence="1" id="KW-0285">Flavoprotein</keyword>
<dbReference type="Gene3D" id="3.20.20.30">
    <property type="entry name" value="Luciferase-like domain"/>
    <property type="match status" value="1"/>
</dbReference>
<evidence type="ECO:0000256" key="4">
    <source>
        <dbReference type="ARBA" id="ARBA00023033"/>
    </source>
</evidence>
<comment type="caution">
    <text evidence="6">The sequence shown here is derived from an EMBL/GenBank/DDBJ whole genome shotgun (WGS) entry which is preliminary data.</text>
</comment>
<reference evidence="6 7" key="1">
    <citation type="submission" date="2017-08" db="EMBL/GenBank/DDBJ databases">
        <title>Fine stratification of microbial communities through a metagenomic profile of the photic zone.</title>
        <authorList>
            <person name="Haro-Moreno J.M."/>
            <person name="Lopez-Perez M."/>
            <person name="De La Torre J."/>
            <person name="Picazo A."/>
            <person name="Camacho A."/>
            <person name="Rodriguez-Valera F."/>
        </authorList>
    </citation>
    <scope>NUCLEOTIDE SEQUENCE [LARGE SCALE GENOMIC DNA]</scope>
    <source>
        <strain evidence="6">MED-G24</strain>
    </source>
</reference>
<gene>
    <name evidence="6" type="ORF">CNE99_08155</name>
</gene>
<evidence type="ECO:0000259" key="5">
    <source>
        <dbReference type="Pfam" id="PF00296"/>
    </source>
</evidence>
<dbReference type="InterPro" id="IPR050172">
    <property type="entry name" value="SsuD_RutA_monooxygenase"/>
</dbReference>
<dbReference type="SUPFAM" id="SSF51679">
    <property type="entry name" value="Bacterial luciferase-like"/>
    <property type="match status" value="1"/>
</dbReference>
<keyword evidence="2" id="KW-0288">FMN</keyword>
<evidence type="ECO:0000256" key="2">
    <source>
        <dbReference type="ARBA" id="ARBA00022643"/>
    </source>
</evidence>
<evidence type="ECO:0000313" key="6">
    <source>
        <dbReference type="EMBL" id="PDH37468.1"/>
    </source>
</evidence>
<sequence>MKFGAQVSVYRTTWDKIDTAVQNLEKGTWNSVWFADHYLPPPPRREEEHLSAHEGFSIAAAIAGRTERINMGHMVLGNTYRNPALAAKMAATVDQISHGRFTFSIGAAWFQREHEAYGWDFPSMKERQDRLQEACELVRMLFHATEPVSFRGRYYTLDEAPLSPGSFDQPIPIMVGGTGETRTLKTLAMYGDVFNLDGWAGGPMTREYLDHKWGILEKHCEKVGRDPSEIKKTILIPTLLSDDKAACEAMIKGRNLGAGSAIGEKNYIIDRVGEIIEGGVDEIMFAGILTETPDEFVRYEEEILSAFN</sequence>
<dbReference type="InterPro" id="IPR011251">
    <property type="entry name" value="Luciferase-like_dom"/>
</dbReference>
<proteinExistence type="predicted"/>
<dbReference type="GO" id="GO:0008726">
    <property type="term" value="F:alkanesulfonate monooxygenase activity"/>
    <property type="evidence" value="ECO:0007669"/>
    <property type="project" value="TreeGrafter"/>
</dbReference>
<organism evidence="6 7">
    <name type="scientific">OM182 bacterium MED-G24</name>
    <dbReference type="NCBI Taxonomy" id="1986255"/>
    <lineage>
        <taxon>Bacteria</taxon>
        <taxon>Pseudomonadati</taxon>
        <taxon>Pseudomonadota</taxon>
        <taxon>Gammaproteobacteria</taxon>
        <taxon>OMG group</taxon>
        <taxon>OM182 clade</taxon>
    </lineage>
</organism>
<dbReference type="PANTHER" id="PTHR42847">
    <property type="entry name" value="ALKANESULFONATE MONOOXYGENASE"/>
    <property type="match status" value="1"/>
</dbReference>
<evidence type="ECO:0000256" key="3">
    <source>
        <dbReference type="ARBA" id="ARBA00023002"/>
    </source>
</evidence>
<dbReference type="EMBL" id="NTKD01000048">
    <property type="protein sequence ID" value="PDH37468.1"/>
    <property type="molecule type" value="Genomic_DNA"/>
</dbReference>